<keyword evidence="5 12" id="KW-0812">Transmembrane</keyword>
<comment type="subcellular location">
    <subcellularLocation>
        <location evidence="1">Membrane</location>
        <topology evidence="1">Multi-pass membrane protein</topology>
    </subcellularLocation>
</comment>
<feature type="transmembrane region" description="Helical" evidence="14">
    <location>
        <begin position="78"/>
        <end position="98"/>
    </location>
</feature>
<dbReference type="EMBL" id="JAAWVQ010091807">
    <property type="protein sequence ID" value="MBN3279696.1"/>
    <property type="molecule type" value="Genomic_DNA"/>
</dbReference>
<dbReference type="PRINTS" id="PR01584">
    <property type="entry name" value="TASK1CHANNEL"/>
</dbReference>
<keyword evidence="13" id="KW-0175">Coiled coil</keyword>
<evidence type="ECO:0000256" key="6">
    <source>
        <dbReference type="ARBA" id="ARBA00022826"/>
    </source>
</evidence>
<organism evidence="16 17">
    <name type="scientific">Polyodon spathula</name>
    <name type="common">North American paddlefish</name>
    <name type="synonym">Squalus spathula</name>
    <dbReference type="NCBI Taxonomy" id="7913"/>
    <lineage>
        <taxon>Eukaryota</taxon>
        <taxon>Metazoa</taxon>
        <taxon>Chordata</taxon>
        <taxon>Craniata</taxon>
        <taxon>Vertebrata</taxon>
        <taxon>Euteleostomi</taxon>
        <taxon>Actinopterygii</taxon>
        <taxon>Chondrostei</taxon>
        <taxon>Acipenseriformes</taxon>
        <taxon>Polyodontidae</taxon>
        <taxon>Polyodon</taxon>
    </lineage>
</organism>
<evidence type="ECO:0000313" key="17">
    <source>
        <dbReference type="Proteomes" id="UP001166093"/>
    </source>
</evidence>
<dbReference type="InterPro" id="IPR005406">
    <property type="entry name" value="KCNK3"/>
</dbReference>
<dbReference type="Pfam" id="PF07885">
    <property type="entry name" value="Ion_trans_2"/>
    <property type="match status" value="2"/>
</dbReference>
<comment type="caution">
    <text evidence="16">The sequence shown here is derived from an EMBL/GenBank/DDBJ whole genome shotgun (WGS) entry which is preliminary data.</text>
</comment>
<feature type="transmembrane region" description="Helical" evidence="14">
    <location>
        <begin position="119"/>
        <end position="137"/>
    </location>
</feature>
<evidence type="ECO:0000256" key="3">
    <source>
        <dbReference type="ARBA" id="ARBA00022448"/>
    </source>
</evidence>
<feature type="domain" description="Potassium channel" evidence="15">
    <location>
        <begin position="220"/>
        <end position="296"/>
    </location>
</feature>
<keyword evidence="7" id="KW-0630">Potassium</keyword>
<keyword evidence="9 12" id="KW-0406">Ion transport</keyword>
<evidence type="ECO:0000256" key="8">
    <source>
        <dbReference type="ARBA" id="ARBA00022989"/>
    </source>
</evidence>
<dbReference type="PANTHER" id="PTHR11003:SF138">
    <property type="entry name" value="POTASSIUM CHANNEL SUBFAMILY K MEMBER 3"/>
    <property type="match status" value="1"/>
</dbReference>
<evidence type="ECO:0000256" key="10">
    <source>
        <dbReference type="ARBA" id="ARBA00023136"/>
    </source>
</evidence>
<evidence type="ECO:0000259" key="15">
    <source>
        <dbReference type="Pfam" id="PF07885"/>
    </source>
</evidence>
<keyword evidence="8 14" id="KW-1133">Transmembrane helix</keyword>
<feature type="coiled-coil region" evidence="13">
    <location>
        <begin position="31"/>
        <end position="58"/>
    </location>
</feature>
<dbReference type="PIRSF" id="PIRSF038061">
    <property type="entry name" value="K_channel_subfamily_K_type"/>
    <property type="match status" value="1"/>
</dbReference>
<evidence type="ECO:0000256" key="2">
    <source>
        <dbReference type="ARBA" id="ARBA00006666"/>
    </source>
</evidence>
<dbReference type="InterPro" id="IPR003092">
    <property type="entry name" value="2pore_dom_K_chnl_TASK"/>
</dbReference>
<gene>
    <name evidence="16" type="primary">Kcnk3_1</name>
    <name evidence="16" type="ORF">GTO93_0008976</name>
</gene>
<evidence type="ECO:0000256" key="1">
    <source>
        <dbReference type="ARBA" id="ARBA00004141"/>
    </source>
</evidence>
<feature type="domain" description="Potassium channel" evidence="15">
    <location>
        <begin position="148"/>
        <end position="185"/>
    </location>
</feature>
<evidence type="ECO:0000256" key="7">
    <source>
        <dbReference type="ARBA" id="ARBA00022958"/>
    </source>
</evidence>
<dbReference type="InterPro" id="IPR013099">
    <property type="entry name" value="K_chnl_dom"/>
</dbReference>
<feature type="transmembrane region" description="Helical" evidence="14">
    <location>
        <begin position="157"/>
        <end position="178"/>
    </location>
</feature>
<keyword evidence="4" id="KW-0633">Potassium transport</keyword>
<feature type="transmembrane region" description="Helical" evidence="14">
    <location>
        <begin position="242"/>
        <end position="261"/>
    </location>
</feature>
<dbReference type="PRINTS" id="PR01095">
    <property type="entry name" value="TASKCHANNEL"/>
</dbReference>
<dbReference type="PRINTS" id="PR01333">
    <property type="entry name" value="2POREKCHANEL"/>
</dbReference>
<dbReference type="Gene3D" id="1.10.287.70">
    <property type="match status" value="1"/>
</dbReference>
<name>A0ABS2Y0I0_POLSP</name>
<dbReference type="SUPFAM" id="SSF81324">
    <property type="entry name" value="Voltage-gated potassium channels"/>
    <property type="match status" value="2"/>
</dbReference>
<feature type="transmembrane region" description="Helical" evidence="14">
    <location>
        <begin position="207"/>
        <end position="230"/>
    </location>
</feature>
<sequence length="438" mass="48867">MKRQNVRTLALIICTFTYLLVGAAVFDALESKQETSQKKKLDDRKDELMNKYNLTKDNFDELEGVVLQLKPHKAAVQWRFAGSFYFAITVITTIAAILRPGTGLCRALQLGAASHHSHLFFFPFVNSGIAGMLNEYGCLTSISNLSNGYGHAAPSTNGGKVFCMFYALLGIPLTLVMFQSLGERINTFVKYLLHRIKKCLKMQRTDVSMANMVTIGFFSCISTLCIGAAAFSHYEDWSFFQAYYYCFITLTTIGFGDYVALQKDHALQNNPQYVAFSFIYILTGLTVIGAFLNLVVLRFMTMNAEDEKRDAEHRALFTRNRQASSMCSPVDTPASAASAGRGFRNVYAEVLHFQSMCSCLWYKSREKLQYSIPMIIPRDISTSDSCVDQSDGSPGRLPELRSNGCVCNMQQRSAISSVSTGLPSLSAFRGLMKRRISV</sequence>
<keyword evidence="11 12" id="KW-0407">Ion channel</keyword>
<evidence type="ECO:0000256" key="9">
    <source>
        <dbReference type="ARBA" id="ARBA00023065"/>
    </source>
</evidence>
<keyword evidence="6" id="KW-0631">Potassium channel</keyword>
<dbReference type="PANTHER" id="PTHR11003">
    <property type="entry name" value="POTASSIUM CHANNEL, SUBFAMILY K"/>
    <property type="match status" value="1"/>
</dbReference>
<evidence type="ECO:0000256" key="4">
    <source>
        <dbReference type="ARBA" id="ARBA00022538"/>
    </source>
</evidence>
<proteinExistence type="inferred from homology"/>
<evidence type="ECO:0000256" key="5">
    <source>
        <dbReference type="ARBA" id="ARBA00022692"/>
    </source>
</evidence>
<feature type="non-terminal residue" evidence="16">
    <location>
        <position position="438"/>
    </location>
</feature>
<keyword evidence="10 14" id="KW-0472">Membrane</keyword>
<accession>A0ABS2Y0I0</accession>
<dbReference type="InterPro" id="IPR003280">
    <property type="entry name" value="2pore_dom_K_chnl"/>
</dbReference>
<evidence type="ECO:0000256" key="13">
    <source>
        <dbReference type="SAM" id="Coils"/>
    </source>
</evidence>
<evidence type="ECO:0000256" key="14">
    <source>
        <dbReference type="SAM" id="Phobius"/>
    </source>
</evidence>
<dbReference type="Proteomes" id="UP001166093">
    <property type="component" value="Unassembled WGS sequence"/>
</dbReference>
<evidence type="ECO:0000256" key="12">
    <source>
        <dbReference type="RuleBase" id="RU003857"/>
    </source>
</evidence>
<evidence type="ECO:0000313" key="16">
    <source>
        <dbReference type="EMBL" id="MBN3279696.1"/>
    </source>
</evidence>
<comment type="similarity">
    <text evidence="2 12">Belongs to the two pore domain potassium channel (TC 1.A.1.8) family.</text>
</comment>
<reference evidence="16" key="1">
    <citation type="journal article" date="2021" name="Cell">
        <title>Tracing the genetic footprints of vertebrate landing in non-teleost ray-finned fishes.</title>
        <authorList>
            <person name="Bi X."/>
            <person name="Wang K."/>
            <person name="Yang L."/>
            <person name="Pan H."/>
            <person name="Jiang H."/>
            <person name="Wei Q."/>
            <person name="Fang M."/>
            <person name="Yu H."/>
            <person name="Zhu C."/>
            <person name="Cai Y."/>
            <person name="He Y."/>
            <person name="Gan X."/>
            <person name="Zeng H."/>
            <person name="Yu D."/>
            <person name="Zhu Y."/>
            <person name="Jiang H."/>
            <person name="Qiu Q."/>
            <person name="Yang H."/>
            <person name="Zhang Y.E."/>
            <person name="Wang W."/>
            <person name="Zhu M."/>
            <person name="He S."/>
            <person name="Zhang G."/>
        </authorList>
    </citation>
    <scope>NUCLEOTIDE SEQUENCE</scope>
    <source>
        <strain evidence="16">Pddl_001</strain>
    </source>
</reference>
<keyword evidence="3 12" id="KW-0813">Transport</keyword>
<keyword evidence="17" id="KW-1185">Reference proteome</keyword>
<feature type="transmembrane region" description="Helical" evidence="14">
    <location>
        <begin position="273"/>
        <end position="300"/>
    </location>
</feature>
<feature type="non-terminal residue" evidence="16">
    <location>
        <position position="1"/>
    </location>
</feature>
<evidence type="ECO:0000256" key="11">
    <source>
        <dbReference type="ARBA" id="ARBA00023303"/>
    </source>
</evidence>
<protein>
    <submittedName>
        <fullName evidence="16">KCNK3 protein</fullName>
    </submittedName>
</protein>